<dbReference type="Proteomes" id="UP000324832">
    <property type="component" value="Unassembled WGS sequence"/>
</dbReference>
<proteinExistence type="predicted"/>
<reference evidence="1 2" key="1">
    <citation type="submission" date="2017-07" db="EMBL/GenBank/DDBJ databases">
        <authorList>
            <person name="Talla V."/>
            <person name="Backstrom N."/>
        </authorList>
    </citation>
    <scope>NUCLEOTIDE SEQUENCE [LARGE SCALE GENOMIC DNA]</scope>
</reference>
<sequence length="111" mass="12779">EFLYEILKNTGGRCSSSYTATSLTYALRADYGCYITARSSACLSFAFTNHLQYAEEIVYETFKSFHRDAVRIGRQSYDWIILLRKLLFGGGDSDSLPREFYSLWSAADKRR</sequence>
<evidence type="ECO:0000313" key="2">
    <source>
        <dbReference type="Proteomes" id="UP000324832"/>
    </source>
</evidence>
<gene>
    <name evidence="1" type="ORF">LSINAPIS_LOCUS2465</name>
</gene>
<protein>
    <submittedName>
        <fullName evidence="1">Uncharacterized protein</fullName>
    </submittedName>
</protein>
<keyword evidence="2" id="KW-1185">Reference proteome</keyword>
<feature type="non-terminal residue" evidence="1">
    <location>
        <position position="1"/>
    </location>
</feature>
<organism evidence="1 2">
    <name type="scientific">Leptidea sinapis</name>
    <dbReference type="NCBI Taxonomy" id="189913"/>
    <lineage>
        <taxon>Eukaryota</taxon>
        <taxon>Metazoa</taxon>
        <taxon>Ecdysozoa</taxon>
        <taxon>Arthropoda</taxon>
        <taxon>Hexapoda</taxon>
        <taxon>Insecta</taxon>
        <taxon>Pterygota</taxon>
        <taxon>Neoptera</taxon>
        <taxon>Endopterygota</taxon>
        <taxon>Lepidoptera</taxon>
        <taxon>Glossata</taxon>
        <taxon>Ditrysia</taxon>
        <taxon>Papilionoidea</taxon>
        <taxon>Pieridae</taxon>
        <taxon>Dismorphiinae</taxon>
        <taxon>Leptidea</taxon>
    </lineage>
</organism>
<evidence type="ECO:0000313" key="1">
    <source>
        <dbReference type="EMBL" id="VVC89307.1"/>
    </source>
</evidence>
<accession>A0A5E4PT45</accession>
<dbReference type="EMBL" id="FZQP02000515">
    <property type="protein sequence ID" value="VVC89307.1"/>
    <property type="molecule type" value="Genomic_DNA"/>
</dbReference>
<dbReference type="AlphaFoldDB" id="A0A5E4PT45"/>
<name>A0A5E4PT45_9NEOP</name>